<feature type="compositionally biased region" description="Basic residues" evidence="1">
    <location>
        <begin position="522"/>
        <end position="531"/>
    </location>
</feature>
<dbReference type="EMBL" id="HBGD01011337">
    <property type="protein sequence ID" value="CAD9086099.1"/>
    <property type="molecule type" value="Transcribed_RNA"/>
</dbReference>
<organism evidence="2">
    <name type="scientific">Percolomonas cosmopolitus</name>
    <dbReference type="NCBI Taxonomy" id="63605"/>
    <lineage>
        <taxon>Eukaryota</taxon>
        <taxon>Discoba</taxon>
        <taxon>Heterolobosea</taxon>
        <taxon>Tetramitia</taxon>
        <taxon>Eutetramitia</taxon>
        <taxon>Percolomonadidae</taxon>
        <taxon>Percolomonas</taxon>
    </lineage>
</organism>
<feature type="region of interest" description="Disordered" evidence="1">
    <location>
        <begin position="605"/>
        <end position="652"/>
    </location>
</feature>
<evidence type="ECO:0000256" key="1">
    <source>
        <dbReference type="SAM" id="MobiDB-lite"/>
    </source>
</evidence>
<feature type="region of interest" description="Disordered" evidence="1">
    <location>
        <begin position="294"/>
        <end position="341"/>
    </location>
</feature>
<feature type="region of interest" description="Disordered" evidence="1">
    <location>
        <begin position="195"/>
        <end position="240"/>
    </location>
</feature>
<dbReference type="AlphaFoldDB" id="A0A7S1KU39"/>
<feature type="region of interest" description="Disordered" evidence="1">
    <location>
        <begin position="1"/>
        <end position="37"/>
    </location>
</feature>
<sequence>MRSSIQQHRSEASAPPKMENSSQSLHRSNKANKRASAALQPKWLSSYTKKINTSLKMIQKDCSQIHEQIASSRSVFTEGWTDSHESARNEIQSQVSYHLDCIEDHSNILKTTQNSLVTHVSSTLSQIMSLKSRIRSLLEQQKDHDIILMALFEIENDTLSQKISHVSSVTHNGMGKGDTSKEVFLVGSAIASEETEETPLGEYSEEDAYFEQQKKHSRKRKHLLSTESSHQSSVQRRKSERSFLRRFREEYMRLKEEYDVMKTLPDKILKWNNRKHLAGENGAFLPQMDHHMVRSTSSTTPTDVQQPSLATKLSQHSSNIGRRTNSSRTFQSIPEDQHEPPARISCRQLHKNDHSTSTESLKAENKLRDSDRMQLRSLIRTVSSNVAGNNFHNITHIIEDDSPPTGAGRKLKPITWSEEKKDTWDQELDKYHERYIQEQKRLEENAASMKLGPIASANVRQQETEGEDAGGLAPAKLVHQKQMPFPSNATASTSKKQPYRPFIKTFHQSKQLLKMSASFAGSKKRRAKKYAKSGNLTSNASSGDGPPPPDPSISAWVGSSEDPSSALYAQKTMRAYKFPNNKSSIIHKPPNTVVEDPLKNLKEIRRSSSPHKLAKCSSHSSSSTSLSATGTPSTETQPQSNSSTGIASQSASERALTVVTNKKDPYAIIEDLDADTPIKTLPEISKEDIFNTVGKRTASPHRLRQSGLEPEKGKLISESPKGRKREPPVQKLPVIPNVQTLSLNFASFG</sequence>
<feature type="compositionally biased region" description="Polar residues" evidence="1">
    <location>
        <begin position="294"/>
        <end position="334"/>
    </location>
</feature>
<feature type="region of interest" description="Disordered" evidence="1">
    <location>
        <begin position="693"/>
        <end position="729"/>
    </location>
</feature>
<feature type="compositionally biased region" description="Polar residues" evidence="1">
    <location>
        <begin position="225"/>
        <end position="234"/>
    </location>
</feature>
<reference evidence="2" key="1">
    <citation type="submission" date="2021-01" db="EMBL/GenBank/DDBJ databases">
        <authorList>
            <person name="Corre E."/>
            <person name="Pelletier E."/>
            <person name="Niang G."/>
            <person name="Scheremetjew M."/>
            <person name="Finn R."/>
            <person name="Kale V."/>
            <person name="Holt S."/>
            <person name="Cochrane G."/>
            <person name="Meng A."/>
            <person name="Brown T."/>
            <person name="Cohen L."/>
        </authorList>
    </citation>
    <scope>NUCLEOTIDE SEQUENCE</scope>
    <source>
        <strain evidence="2">WS</strain>
    </source>
</reference>
<proteinExistence type="predicted"/>
<feature type="compositionally biased region" description="Polar residues" evidence="1">
    <location>
        <begin position="635"/>
        <end position="652"/>
    </location>
</feature>
<feature type="compositionally biased region" description="Acidic residues" evidence="1">
    <location>
        <begin position="195"/>
        <end position="209"/>
    </location>
</feature>
<feature type="compositionally biased region" description="Low complexity" evidence="1">
    <location>
        <begin position="617"/>
        <end position="634"/>
    </location>
</feature>
<gene>
    <name evidence="2" type="ORF">PCOS0759_LOCUS9353</name>
</gene>
<feature type="region of interest" description="Disordered" evidence="1">
    <location>
        <begin position="518"/>
        <end position="560"/>
    </location>
</feature>
<accession>A0A7S1KU39</accession>
<protein>
    <submittedName>
        <fullName evidence="2">Uncharacterized protein</fullName>
    </submittedName>
</protein>
<name>A0A7S1KU39_9EUKA</name>
<evidence type="ECO:0000313" key="2">
    <source>
        <dbReference type="EMBL" id="CAD9086099.1"/>
    </source>
</evidence>